<evidence type="ECO:0000256" key="1">
    <source>
        <dbReference type="SAM" id="MobiDB-lite"/>
    </source>
</evidence>
<dbReference type="EMBL" id="JAUEDK010000033">
    <property type="protein sequence ID" value="MDN0076426.1"/>
    <property type="molecule type" value="Genomic_DNA"/>
</dbReference>
<name>A0ABT7XRK1_9NEIS</name>
<protein>
    <submittedName>
        <fullName evidence="2">Uncharacterized protein</fullName>
    </submittedName>
</protein>
<evidence type="ECO:0000313" key="3">
    <source>
        <dbReference type="Proteomes" id="UP001168540"/>
    </source>
</evidence>
<reference evidence="2" key="1">
    <citation type="submission" date="2023-06" db="EMBL/GenBank/DDBJ databases">
        <authorList>
            <person name="Zhang S."/>
        </authorList>
    </citation>
    <scope>NUCLEOTIDE SEQUENCE</scope>
    <source>
        <strain evidence="2">SG2303</strain>
    </source>
</reference>
<evidence type="ECO:0000313" key="2">
    <source>
        <dbReference type="EMBL" id="MDN0076426.1"/>
    </source>
</evidence>
<keyword evidence="3" id="KW-1185">Reference proteome</keyword>
<feature type="compositionally biased region" description="Basic and acidic residues" evidence="1">
    <location>
        <begin position="22"/>
        <end position="33"/>
    </location>
</feature>
<proteinExistence type="predicted"/>
<dbReference type="RefSeq" id="WP_289831081.1">
    <property type="nucleotide sequence ID" value="NZ_JAUEDK010000033.1"/>
</dbReference>
<feature type="region of interest" description="Disordered" evidence="1">
    <location>
        <begin position="68"/>
        <end position="90"/>
    </location>
</feature>
<gene>
    <name evidence="2" type="ORF">QU481_16260</name>
</gene>
<feature type="compositionally biased region" description="Basic residues" evidence="1">
    <location>
        <begin position="1"/>
        <end position="21"/>
    </location>
</feature>
<organism evidence="2 3">
    <name type="scientific">Crenobacter oryzisoli</name>
    <dbReference type="NCBI Taxonomy" id="3056844"/>
    <lineage>
        <taxon>Bacteria</taxon>
        <taxon>Pseudomonadati</taxon>
        <taxon>Pseudomonadota</taxon>
        <taxon>Betaproteobacteria</taxon>
        <taxon>Neisseriales</taxon>
        <taxon>Neisseriaceae</taxon>
        <taxon>Crenobacter</taxon>
    </lineage>
</organism>
<feature type="region of interest" description="Disordered" evidence="1">
    <location>
        <begin position="1"/>
        <end position="33"/>
    </location>
</feature>
<sequence length="90" mass="10062">MNYTPRPRRRQHLLAEKRRKTGKPEQNHNQGIDKKQIMIINCFTKTARPVASPPMATFLTLAPSPIPTVKPAASPQKTKSQAELTFGLAL</sequence>
<comment type="caution">
    <text evidence="2">The sequence shown here is derived from an EMBL/GenBank/DDBJ whole genome shotgun (WGS) entry which is preliminary data.</text>
</comment>
<dbReference type="Proteomes" id="UP001168540">
    <property type="component" value="Unassembled WGS sequence"/>
</dbReference>
<accession>A0ABT7XRK1</accession>